<accession>A0A3Q2DJX9</accession>
<dbReference type="Gene3D" id="3.30.160.20">
    <property type="match status" value="1"/>
</dbReference>
<proteinExistence type="inferred from homology"/>
<feature type="domain" description="Prokaryotic-type class I peptide chain release factors" evidence="5">
    <location>
        <begin position="51"/>
        <end position="149"/>
    </location>
</feature>
<dbReference type="GeneTree" id="ENSGT00390000012759"/>
<dbReference type="OMA" id="MSIKSWR"/>
<dbReference type="PANTHER" id="PTHR46203:SF1">
    <property type="entry name" value="MITOCHONDRIAL TRANSLATION RELEASE FACTOR IN RESCUE"/>
    <property type="match status" value="1"/>
</dbReference>
<dbReference type="InterPro" id="IPR000352">
    <property type="entry name" value="Pep_chain_release_fac_I"/>
</dbReference>
<dbReference type="AlphaFoldDB" id="A0A3Q2DJX9"/>
<organism evidence="6 7">
    <name type="scientific">Cyprinodon variegatus</name>
    <name type="common">Sheepshead minnow</name>
    <dbReference type="NCBI Taxonomy" id="28743"/>
    <lineage>
        <taxon>Eukaryota</taxon>
        <taxon>Metazoa</taxon>
        <taxon>Chordata</taxon>
        <taxon>Craniata</taxon>
        <taxon>Vertebrata</taxon>
        <taxon>Euteleostomi</taxon>
        <taxon>Actinopterygii</taxon>
        <taxon>Neopterygii</taxon>
        <taxon>Teleostei</taxon>
        <taxon>Neoteleostei</taxon>
        <taxon>Acanthomorphata</taxon>
        <taxon>Ovalentaria</taxon>
        <taxon>Atherinomorphae</taxon>
        <taxon>Cyprinodontiformes</taxon>
        <taxon>Cyprinodontidae</taxon>
        <taxon>Cyprinodon</taxon>
    </lineage>
</organism>
<keyword evidence="7" id="KW-1185">Reference proteome</keyword>
<evidence type="ECO:0000256" key="3">
    <source>
        <dbReference type="ARBA" id="ARBA00022946"/>
    </source>
</evidence>
<keyword evidence="4" id="KW-0496">Mitochondrion</keyword>
<dbReference type="InterPro" id="IPR045853">
    <property type="entry name" value="Pep_chain_release_fac_I_sf"/>
</dbReference>
<evidence type="ECO:0000256" key="1">
    <source>
        <dbReference type="ARBA" id="ARBA00004173"/>
    </source>
</evidence>
<sequence>MSLLIPFTRCLLTVTGRLVRRSAPGLPSLTPPAPSWVAAAGKKELPDLPVVPEEELEEQFVRGSGPGGQATNKTSNCVVLKHIPTGIVVKCHQTRSVDINRKRAREIMRERLDVAYKGELSEVMVKKKESELRKQEKRKRVNENLERKRLFKKTLAADTHIHNKPEDDAV</sequence>
<comment type="similarity">
    <text evidence="2">Belongs to the prokaryotic/mitochondrial release factor family.</text>
</comment>
<dbReference type="Pfam" id="PF00472">
    <property type="entry name" value="RF-1"/>
    <property type="match status" value="1"/>
</dbReference>
<evidence type="ECO:0000256" key="4">
    <source>
        <dbReference type="ARBA" id="ARBA00023128"/>
    </source>
</evidence>
<name>A0A3Q2DJX9_CYPVA</name>
<reference evidence="6" key="1">
    <citation type="submission" date="2025-08" db="UniProtKB">
        <authorList>
            <consortium name="Ensembl"/>
        </authorList>
    </citation>
    <scope>IDENTIFICATION</scope>
</reference>
<reference evidence="6" key="2">
    <citation type="submission" date="2025-09" db="UniProtKB">
        <authorList>
            <consortium name="Ensembl"/>
        </authorList>
    </citation>
    <scope>IDENTIFICATION</scope>
</reference>
<keyword evidence="3" id="KW-0809">Transit peptide</keyword>
<evidence type="ECO:0000256" key="2">
    <source>
        <dbReference type="ARBA" id="ARBA00010835"/>
    </source>
</evidence>
<dbReference type="PANTHER" id="PTHR46203">
    <property type="entry name" value="PROBABLE PEPTIDE CHAIN RELEASE FACTOR C12ORF65"/>
    <property type="match status" value="1"/>
</dbReference>
<dbReference type="SUPFAM" id="SSF75620">
    <property type="entry name" value="Release factor"/>
    <property type="match status" value="1"/>
</dbReference>
<dbReference type="GO" id="GO:0003747">
    <property type="term" value="F:translation release factor activity"/>
    <property type="evidence" value="ECO:0007669"/>
    <property type="project" value="InterPro"/>
</dbReference>
<evidence type="ECO:0000313" key="7">
    <source>
        <dbReference type="Proteomes" id="UP000265020"/>
    </source>
</evidence>
<evidence type="ECO:0000259" key="5">
    <source>
        <dbReference type="Pfam" id="PF00472"/>
    </source>
</evidence>
<dbReference type="GO" id="GO:0005739">
    <property type="term" value="C:mitochondrion"/>
    <property type="evidence" value="ECO:0007669"/>
    <property type="project" value="UniProtKB-SubCell"/>
</dbReference>
<dbReference type="Ensembl" id="ENSCVAT00000028851.1">
    <property type="protein sequence ID" value="ENSCVAP00000019633.1"/>
    <property type="gene ID" value="ENSCVAG00000023000.1"/>
</dbReference>
<dbReference type="STRING" id="28743.ENSCVAP00000019633"/>
<comment type="subcellular location">
    <subcellularLocation>
        <location evidence="1">Mitochondrion</location>
    </subcellularLocation>
</comment>
<evidence type="ECO:0000313" key="6">
    <source>
        <dbReference type="Ensembl" id="ENSCVAP00000019633.1"/>
    </source>
</evidence>
<dbReference type="Proteomes" id="UP000265020">
    <property type="component" value="Unassembled WGS sequence"/>
</dbReference>
<protein>
    <submittedName>
        <fullName evidence="6">Mitochondrial translation release factor in rescue</fullName>
    </submittedName>
</protein>
<dbReference type="InterPro" id="IPR052405">
    <property type="entry name" value="Mito_Transl_Release_Factor"/>
</dbReference>